<evidence type="ECO:0000313" key="2">
    <source>
        <dbReference type="EMBL" id="MDZ5764612.1"/>
    </source>
</evidence>
<dbReference type="GO" id="GO:0003677">
    <property type="term" value="F:DNA binding"/>
    <property type="evidence" value="ECO:0007669"/>
    <property type="project" value="InterPro"/>
</dbReference>
<sequence length="143" mass="15147">MSVGLRLKEERKRLGLTQEAMGVACGVTKRTQIFYEMDSVGASAAYLTAAYELGADIVYLLTGNRERLAEADADLLDAWRNASASARAAVMAALRGVTPAATTAAPRTSFENTSIGQQISGDVDLRGQKIVVKAPKGSKKAAR</sequence>
<dbReference type="AlphaFoldDB" id="A0AAJ2TPZ9"/>
<reference evidence="2" key="1">
    <citation type="submission" date="2023-12" db="EMBL/GenBank/DDBJ databases">
        <title>'Antibacterial potential of Stenotrophomonas maltophilia cystic fibrosis isolates' (manuscript under preparation).</title>
        <authorList>
            <person name="Crisan C.V."/>
            <person name="Pettis M."/>
            <person name="Goldberg J.B."/>
        </authorList>
    </citation>
    <scope>NUCLEOTIDE SEQUENCE</scope>
    <source>
        <strain evidence="2">CCV129</strain>
    </source>
</reference>
<dbReference type="Gene3D" id="1.10.260.40">
    <property type="entry name" value="lambda repressor-like DNA-binding domains"/>
    <property type="match status" value="1"/>
</dbReference>
<evidence type="ECO:0000313" key="3">
    <source>
        <dbReference type="Proteomes" id="UP001288387"/>
    </source>
</evidence>
<protein>
    <submittedName>
        <fullName evidence="2">Helix-turn-helix transcriptional regulator</fullName>
    </submittedName>
</protein>
<dbReference type="InterPro" id="IPR001387">
    <property type="entry name" value="Cro/C1-type_HTH"/>
</dbReference>
<dbReference type="EMBL" id="JAXRVB010000007">
    <property type="protein sequence ID" value="MDZ5764612.1"/>
    <property type="molecule type" value="Genomic_DNA"/>
</dbReference>
<organism evidence="2 3">
    <name type="scientific">Stenotrophomonas maltophilia</name>
    <name type="common">Pseudomonas maltophilia</name>
    <name type="synonym">Xanthomonas maltophilia</name>
    <dbReference type="NCBI Taxonomy" id="40324"/>
    <lineage>
        <taxon>Bacteria</taxon>
        <taxon>Pseudomonadati</taxon>
        <taxon>Pseudomonadota</taxon>
        <taxon>Gammaproteobacteria</taxon>
        <taxon>Lysobacterales</taxon>
        <taxon>Lysobacteraceae</taxon>
        <taxon>Stenotrophomonas</taxon>
        <taxon>Stenotrophomonas maltophilia group</taxon>
    </lineage>
</organism>
<dbReference type="SMART" id="SM00530">
    <property type="entry name" value="HTH_XRE"/>
    <property type="match status" value="1"/>
</dbReference>
<dbReference type="InterPro" id="IPR010982">
    <property type="entry name" value="Lambda_DNA-bd_dom_sf"/>
</dbReference>
<dbReference type="SUPFAM" id="SSF47413">
    <property type="entry name" value="lambda repressor-like DNA-binding domains"/>
    <property type="match status" value="1"/>
</dbReference>
<feature type="domain" description="HTH cro/C1-type" evidence="1">
    <location>
        <begin position="7"/>
        <end position="31"/>
    </location>
</feature>
<gene>
    <name evidence="2" type="ORF">U4I38_09005</name>
</gene>
<evidence type="ECO:0000259" key="1">
    <source>
        <dbReference type="PROSITE" id="PS50943"/>
    </source>
</evidence>
<dbReference type="CDD" id="cd00093">
    <property type="entry name" value="HTH_XRE"/>
    <property type="match status" value="1"/>
</dbReference>
<dbReference type="Proteomes" id="UP001288387">
    <property type="component" value="Unassembled WGS sequence"/>
</dbReference>
<dbReference type="PROSITE" id="PS50943">
    <property type="entry name" value="HTH_CROC1"/>
    <property type="match status" value="1"/>
</dbReference>
<name>A0AAJ2TPZ9_STEMA</name>
<accession>A0AAJ2TPZ9</accession>
<proteinExistence type="predicted"/>
<dbReference type="RefSeq" id="WP_239504057.1">
    <property type="nucleotide sequence ID" value="NZ_JAXRVB010000007.1"/>
</dbReference>
<comment type="caution">
    <text evidence="2">The sequence shown here is derived from an EMBL/GenBank/DDBJ whole genome shotgun (WGS) entry which is preliminary data.</text>
</comment>